<dbReference type="OrthoDB" id="9814782at2"/>
<dbReference type="Gene3D" id="3.30.1360.120">
    <property type="entry name" value="Probable tRNA modification gtpase trme, domain 1"/>
    <property type="match status" value="1"/>
</dbReference>
<organism evidence="1 2">
    <name type="scientific">Roseovarius halotolerans</name>
    <dbReference type="NCBI Taxonomy" id="505353"/>
    <lineage>
        <taxon>Bacteria</taxon>
        <taxon>Pseudomonadati</taxon>
        <taxon>Pseudomonadota</taxon>
        <taxon>Alphaproteobacteria</taxon>
        <taxon>Rhodobacterales</taxon>
        <taxon>Roseobacteraceae</taxon>
        <taxon>Roseovarius</taxon>
    </lineage>
</organism>
<dbReference type="Proteomes" id="UP000193207">
    <property type="component" value="Unassembled WGS sequence"/>
</dbReference>
<dbReference type="EMBL" id="FWFU01000001">
    <property type="protein sequence ID" value="SLN20816.1"/>
    <property type="molecule type" value="Genomic_DNA"/>
</dbReference>
<accession>A0A1X6YGI7</accession>
<protein>
    <submittedName>
        <fullName evidence="1">Sarcosine oxidase, gamma subunit family</fullName>
    </submittedName>
</protein>
<proteinExistence type="predicted"/>
<dbReference type="SUPFAM" id="SSF103025">
    <property type="entry name" value="Folate-binding domain"/>
    <property type="match status" value="1"/>
</dbReference>
<dbReference type="InterPro" id="IPR007375">
    <property type="entry name" value="SoxG"/>
</dbReference>
<dbReference type="RefSeq" id="WP_085816347.1">
    <property type="nucleotide sequence ID" value="NZ_FWFU01000001.1"/>
</dbReference>
<dbReference type="AlphaFoldDB" id="A0A1X6YGI7"/>
<dbReference type="Gene3D" id="3.30.70.1520">
    <property type="entry name" value="Heterotetrameric sarcosine oxidase"/>
    <property type="match status" value="1"/>
</dbReference>
<reference evidence="1 2" key="1">
    <citation type="submission" date="2017-03" db="EMBL/GenBank/DDBJ databases">
        <authorList>
            <person name="Afonso C.L."/>
            <person name="Miller P.J."/>
            <person name="Scott M.A."/>
            <person name="Spackman E."/>
            <person name="Goraichik I."/>
            <person name="Dimitrov K.M."/>
            <person name="Suarez D.L."/>
            <person name="Swayne D.E."/>
        </authorList>
    </citation>
    <scope>NUCLEOTIDE SEQUENCE [LARGE SCALE GENOMIC DNA]</scope>
    <source>
        <strain evidence="1 2">CECT 8110</strain>
    </source>
</reference>
<dbReference type="InterPro" id="IPR027266">
    <property type="entry name" value="TrmE/GcvT-like"/>
</dbReference>
<name>A0A1X6YGI7_9RHOB</name>
<sequence>MSESVSALGGASHEGFVRAEDMGLRAMITLRGDLASAKLRKAVKGATGLDMPEQRRIAVADDRSVAWMSPDELLILGPYSEAGTLRETLEKGLAGEHALVADVSDARALLRVSGGTGVREVIAKLCPVDMAAEAFGPGQFRRTRMAQIPAAIWMPDEQSVQVICFRSVAEYAFNLLRNAAAPGSETGLFI</sequence>
<keyword evidence="2" id="KW-1185">Reference proteome</keyword>
<dbReference type="Pfam" id="PF04268">
    <property type="entry name" value="SoxG"/>
    <property type="match status" value="1"/>
</dbReference>
<gene>
    <name evidence="1" type="ORF">ROH8110_00721</name>
</gene>
<evidence type="ECO:0000313" key="2">
    <source>
        <dbReference type="Proteomes" id="UP000193207"/>
    </source>
</evidence>
<evidence type="ECO:0000313" key="1">
    <source>
        <dbReference type="EMBL" id="SLN20816.1"/>
    </source>
</evidence>